<protein>
    <recommendedName>
        <fullName evidence="2">Putative Flp pilus-assembly TadG-like N-terminal domain-containing protein</fullName>
    </recommendedName>
</protein>
<comment type="caution">
    <text evidence="3">The sequence shown here is derived from an EMBL/GenBank/DDBJ whole genome shotgun (WGS) entry which is preliminary data.</text>
</comment>
<accession>A0A101HW98</accession>
<evidence type="ECO:0000259" key="2">
    <source>
        <dbReference type="Pfam" id="PF13400"/>
    </source>
</evidence>
<keyword evidence="1" id="KW-0472">Membrane</keyword>
<reference evidence="4" key="1">
    <citation type="journal article" date="2015" name="MBio">
        <title>Genome-Resolved Metagenomic Analysis Reveals Roles for Candidate Phyla and Other Microbial Community Members in Biogeochemical Transformations in Oil Reservoirs.</title>
        <authorList>
            <person name="Hu P."/>
            <person name="Tom L."/>
            <person name="Singh A."/>
            <person name="Thomas B.C."/>
            <person name="Baker B.J."/>
            <person name="Piceno Y.M."/>
            <person name="Andersen G.L."/>
            <person name="Banfield J.F."/>
        </authorList>
    </citation>
    <scope>NUCLEOTIDE SEQUENCE [LARGE SCALE GENOMIC DNA]</scope>
</reference>
<feature type="domain" description="Putative Flp pilus-assembly TadG-like N-terminal" evidence="2">
    <location>
        <begin position="17"/>
        <end position="63"/>
    </location>
</feature>
<name>A0A101HW98_9FIRM</name>
<evidence type="ECO:0000313" key="4">
    <source>
        <dbReference type="Proteomes" id="UP000054705"/>
    </source>
</evidence>
<feature type="transmembrane region" description="Helical" evidence="1">
    <location>
        <begin position="20"/>
        <end position="45"/>
    </location>
</feature>
<evidence type="ECO:0000256" key="1">
    <source>
        <dbReference type="SAM" id="Phobius"/>
    </source>
</evidence>
<organism evidence="3 4">
    <name type="scientific">Pelotomaculum thermopropionicum</name>
    <dbReference type="NCBI Taxonomy" id="110500"/>
    <lineage>
        <taxon>Bacteria</taxon>
        <taxon>Bacillati</taxon>
        <taxon>Bacillota</taxon>
        <taxon>Clostridia</taxon>
        <taxon>Eubacteriales</taxon>
        <taxon>Desulfotomaculaceae</taxon>
        <taxon>Pelotomaculum</taxon>
    </lineage>
</organism>
<dbReference type="AlphaFoldDB" id="A0A101HW98"/>
<dbReference type="EMBL" id="LGGS01000001">
    <property type="protein sequence ID" value="KUK84143.1"/>
    <property type="molecule type" value="Genomic_DNA"/>
</dbReference>
<gene>
    <name evidence="3" type="ORF">XD97_0001</name>
</gene>
<sequence length="117" mass="12173">MMSVKRLLYGLFREQKGTALVLVSAGMVALLGFVALVTDIGVLALNKQKIANALDAAALAGAQELPVSSVQACTTAVNYALLNECNADPPLVSAYNGRPNSKITVSATKEVDFTFAG</sequence>
<dbReference type="Pfam" id="PF13400">
    <property type="entry name" value="Tad"/>
    <property type="match status" value="1"/>
</dbReference>
<dbReference type="InterPro" id="IPR028087">
    <property type="entry name" value="Tad_N"/>
</dbReference>
<feature type="non-terminal residue" evidence="3">
    <location>
        <position position="117"/>
    </location>
</feature>
<evidence type="ECO:0000313" key="3">
    <source>
        <dbReference type="EMBL" id="KUK84143.1"/>
    </source>
</evidence>
<proteinExistence type="predicted"/>
<keyword evidence="1" id="KW-1133">Transmembrane helix</keyword>
<keyword evidence="1" id="KW-0812">Transmembrane</keyword>
<dbReference type="Proteomes" id="UP000054705">
    <property type="component" value="Unassembled WGS sequence"/>
</dbReference>